<feature type="region of interest" description="Disordered" evidence="1">
    <location>
        <begin position="1"/>
        <end position="36"/>
    </location>
</feature>
<keyword evidence="3" id="KW-1185">Reference proteome</keyword>
<gene>
    <name evidence="2" type="ORF">GCM10023203_31320</name>
</gene>
<accession>A0ABP9EJR4</accession>
<protein>
    <submittedName>
        <fullName evidence="2">Uncharacterized protein</fullName>
    </submittedName>
</protein>
<evidence type="ECO:0000256" key="1">
    <source>
        <dbReference type="SAM" id="MobiDB-lite"/>
    </source>
</evidence>
<reference evidence="3" key="1">
    <citation type="journal article" date="2019" name="Int. J. Syst. Evol. Microbiol.">
        <title>The Global Catalogue of Microorganisms (GCM) 10K type strain sequencing project: providing services to taxonomists for standard genome sequencing and annotation.</title>
        <authorList>
            <consortium name="The Broad Institute Genomics Platform"/>
            <consortium name="The Broad Institute Genome Sequencing Center for Infectious Disease"/>
            <person name="Wu L."/>
            <person name="Ma J."/>
        </authorList>
    </citation>
    <scope>NUCLEOTIDE SEQUENCE [LARGE SCALE GENOMIC DNA]</scope>
    <source>
        <strain evidence="3">JCM 17983</strain>
    </source>
</reference>
<organism evidence="2 3">
    <name type="scientific">Actinomycetospora straminea</name>
    <dbReference type="NCBI Taxonomy" id="663607"/>
    <lineage>
        <taxon>Bacteria</taxon>
        <taxon>Bacillati</taxon>
        <taxon>Actinomycetota</taxon>
        <taxon>Actinomycetes</taxon>
        <taxon>Pseudonocardiales</taxon>
        <taxon>Pseudonocardiaceae</taxon>
        <taxon>Actinomycetospora</taxon>
    </lineage>
</organism>
<name>A0ABP9EJR4_9PSEU</name>
<comment type="caution">
    <text evidence="2">The sequence shown here is derived from an EMBL/GenBank/DDBJ whole genome shotgun (WGS) entry which is preliminary data.</text>
</comment>
<dbReference type="Proteomes" id="UP001500457">
    <property type="component" value="Unassembled WGS sequence"/>
</dbReference>
<dbReference type="EMBL" id="BAABHQ010000008">
    <property type="protein sequence ID" value="GAA4878544.1"/>
    <property type="molecule type" value="Genomic_DNA"/>
</dbReference>
<proteinExistence type="predicted"/>
<sequence length="78" mass="8340">MAAPRAPAHGGTGARVLTVLRDPGPKTQRGVGSGFRCVENDDQTAQTQMELMSAAGLDITDITPRNAYPWYIIRVSSP</sequence>
<evidence type="ECO:0000313" key="2">
    <source>
        <dbReference type="EMBL" id="GAA4878544.1"/>
    </source>
</evidence>
<evidence type="ECO:0000313" key="3">
    <source>
        <dbReference type="Proteomes" id="UP001500457"/>
    </source>
</evidence>